<gene>
    <name evidence="1" type="ORF">SAMN04488002_2390</name>
</gene>
<reference evidence="2" key="1">
    <citation type="submission" date="2016-10" db="EMBL/GenBank/DDBJ databases">
        <authorList>
            <person name="Varghese N."/>
            <person name="Submissions S."/>
        </authorList>
    </citation>
    <scope>NUCLEOTIDE SEQUENCE [LARGE SCALE GENOMIC DNA]</scope>
    <source>
        <strain evidence="2">DSM 26921</strain>
    </source>
</reference>
<name>A0A1I6H2F7_9RHOB</name>
<dbReference type="RefSeq" id="WP_175500672.1">
    <property type="nucleotide sequence ID" value="NZ_FOYO01000001.1"/>
</dbReference>
<proteinExistence type="predicted"/>
<protein>
    <submittedName>
        <fullName evidence="1">Uncharacterized protein</fullName>
    </submittedName>
</protein>
<dbReference type="AlphaFoldDB" id="A0A1I6H2F7"/>
<dbReference type="EMBL" id="FOYO01000001">
    <property type="protein sequence ID" value="SFR48608.1"/>
    <property type="molecule type" value="Genomic_DNA"/>
</dbReference>
<organism evidence="1 2">
    <name type="scientific">Litoreibacter janthinus</name>
    <dbReference type="NCBI Taxonomy" id="670154"/>
    <lineage>
        <taxon>Bacteria</taxon>
        <taxon>Pseudomonadati</taxon>
        <taxon>Pseudomonadota</taxon>
        <taxon>Alphaproteobacteria</taxon>
        <taxon>Rhodobacterales</taxon>
        <taxon>Roseobacteraceae</taxon>
        <taxon>Litoreibacter</taxon>
    </lineage>
</organism>
<accession>A0A1I6H2F7</accession>
<sequence length="88" mass="9419">MGITEDIADNLAKKAIAVENELDDESVIPHVATLIGASSQTTQEAFLTAVRVRKAEARAIKFLKDKLAGKVVESDLPSTGDVIETTDH</sequence>
<evidence type="ECO:0000313" key="2">
    <source>
        <dbReference type="Proteomes" id="UP000199658"/>
    </source>
</evidence>
<keyword evidence="2" id="KW-1185">Reference proteome</keyword>
<evidence type="ECO:0000313" key="1">
    <source>
        <dbReference type="EMBL" id="SFR48608.1"/>
    </source>
</evidence>
<dbReference type="Proteomes" id="UP000199658">
    <property type="component" value="Unassembled WGS sequence"/>
</dbReference>
<dbReference type="STRING" id="670154.SAMN04488002_2390"/>